<feature type="active site" description="Charge relay system" evidence="6">
    <location>
        <position position="323"/>
    </location>
</feature>
<organism evidence="9 10">
    <name type="scientific">Luteimonas kalidii</name>
    <dbReference type="NCBI Taxonomy" id="3042025"/>
    <lineage>
        <taxon>Bacteria</taxon>
        <taxon>Pseudomonadati</taxon>
        <taxon>Pseudomonadota</taxon>
        <taxon>Gammaproteobacteria</taxon>
        <taxon>Lysobacterales</taxon>
        <taxon>Lysobacteraceae</taxon>
        <taxon>Luteimonas</taxon>
    </lineage>
</organism>
<feature type="active site" description="Charge relay system" evidence="6">
    <location>
        <position position="92"/>
    </location>
</feature>
<dbReference type="InterPro" id="IPR036709">
    <property type="entry name" value="Autotransporte_beta_dom_sf"/>
</dbReference>
<feature type="domain" description="Autotransporter" evidence="8">
    <location>
        <begin position="681"/>
        <end position="952"/>
    </location>
</feature>
<keyword evidence="4 6" id="KW-0378">Hydrolase</keyword>
<dbReference type="PANTHER" id="PTHR43806">
    <property type="entry name" value="PEPTIDASE S8"/>
    <property type="match status" value="1"/>
</dbReference>
<evidence type="ECO:0000256" key="1">
    <source>
        <dbReference type="ARBA" id="ARBA00011073"/>
    </source>
</evidence>
<protein>
    <submittedName>
        <fullName evidence="9">S8 family serine peptidase</fullName>
    </submittedName>
</protein>
<name>A0ABT6JU47_9GAMM</name>
<keyword evidence="5 6" id="KW-0720">Serine protease</keyword>
<dbReference type="InterPro" id="IPR023827">
    <property type="entry name" value="Peptidase_S8_Asp-AS"/>
</dbReference>
<evidence type="ECO:0000256" key="6">
    <source>
        <dbReference type="PROSITE-ProRule" id="PRU01240"/>
    </source>
</evidence>
<dbReference type="PROSITE" id="PS00136">
    <property type="entry name" value="SUBTILASE_ASP"/>
    <property type="match status" value="1"/>
</dbReference>
<dbReference type="SMART" id="SM00869">
    <property type="entry name" value="Autotransporter"/>
    <property type="match status" value="1"/>
</dbReference>
<evidence type="ECO:0000313" key="9">
    <source>
        <dbReference type="EMBL" id="MDH5834219.1"/>
    </source>
</evidence>
<dbReference type="NCBIfam" id="TIGR02601">
    <property type="entry name" value="autotrns_rpt"/>
    <property type="match status" value="1"/>
</dbReference>
<feature type="active site" description="Charge relay system" evidence="6">
    <location>
        <position position="128"/>
    </location>
</feature>
<dbReference type="Gene3D" id="2.40.128.130">
    <property type="entry name" value="Autotransporter beta-domain"/>
    <property type="match status" value="1"/>
</dbReference>
<evidence type="ECO:0000259" key="8">
    <source>
        <dbReference type="PROSITE" id="PS51208"/>
    </source>
</evidence>
<dbReference type="SUPFAM" id="SSF103515">
    <property type="entry name" value="Autotransporter"/>
    <property type="match status" value="1"/>
</dbReference>
<dbReference type="InterPro" id="IPR023828">
    <property type="entry name" value="Peptidase_S8_Ser-AS"/>
</dbReference>
<accession>A0ABT6JU47</accession>
<evidence type="ECO:0000256" key="5">
    <source>
        <dbReference type="ARBA" id="ARBA00022825"/>
    </source>
</evidence>
<dbReference type="Proteomes" id="UP001156873">
    <property type="component" value="Unassembled WGS sequence"/>
</dbReference>
<dbReference type="Gene3D" id="3.40.50.200">
    <property type="entry name" value="Peptidase S8/S53 domain"/>
    <property type="match status" value="1"/>
</dbReference>
<comment type="similarity">
    <text evidence="1 6">Belongs to the peptidase S8 family.</text>
</comment>
<dbReference type="PRINTS" id="PR00723">
    <property type="entry name" value="SUBTILISIN"/>
</dbReference>
<dbReference type="RefSeq" id="WP_280578588.1">
    <property type="nucleotide sequence ID" value="NZ_JARXRO010000015.1"/>
</dbReference>
<proteinExistence type="inferred from homology"/>
<evidence type="ECO:0000256" key="4">
    <source>
        <dbReference type="ARBA" id="ARBA00022801"/>
    </source>
</evidence>
<dbReference type="Pfam" id="PF03797">
    <property type="entry name" value="Autotransporter"/>
    <property type="match status" value="1"/>
</dbReference>
<sequence length="952" mass="99335">MSKRNVGAVSRLTMALWIGLALGACGGGGGATRPDPPPLAPPPILPPETPPPGPPVVETPNPDFSHHLTWTGADAAQEAGWTGEGVRIGVIDSGVNRDHPALAGQVVANLSYIDPNANDLSVDDVVGHGTAVAQIIAGQAFGQWPGGVAPGAEIVSARIISDEPPEDDGSGEGNEVDGALGLAPIHDDLIARDVRIMNNSWGGLYWTNPAATAEIAAEYRPFIVDNDGLVVFSAGNSGFDDPSDMSALPSQAGTGGTRPAADLERGWLAVAALDAESPTQLADYSNACGVAMDYCLAAPGTVTVTGTDDPPDDPEYWRWSGTSFAAPIVSGAAALVWEAFPYFDNDLVRQTLLGTATDIGAPGVDAVFGHGAVDVEAAVRGPARLDWGDVTADFDGLTSVWSNDISGQGSLIKDGTGTLVVDANMSNSGGVRVRAGTLRAERTVRGDVRVDAAGTYAIGANVLDVSLVGNLDNAGRLDVIGQGANREFTSIEGDYRHRDDATLAFDLGQVLGVSGTVRIEGGDLHVMGVKPGYTATSRELVIEAGSLTGEFERLTWASSLFLQGSLDYEPARLWLDIERLDVASAAKSLARIRPAGVSAAQRVEAAFDAIDAHDAAGRVGAVDSEFRRVAGAFQRLGDETTAVAALDSLSGESHALATTLTFDAADMGRRALSARVGTLQPGLVGAGAWTQSLSARGEGPGMAGGGFQLDGWMLGRDLALGDGLLAGFAFGETRADDWVGGNRDRSRDRQTQAALYVGRVSASGYALAQASTGRFDRDIERHLFAGEDARAGVFTGYAGDVSSLGLEAGRQLHLGDWQVTPYVGADHVRVSHDGFEEWGSGYALRTQAATFQRTQATAGLRAGFHWRGARLHAYSEWQQTLAASGFDIDASFVGLDSWSPLPLADAARSGGLFGFGLEAPLGRRAWLSLGVDQRFGPRGDERMGSVRYTIGF</sequence>
<dbReference type="InterPro" id="IPR036852">
    <property type="entry name" value="Peptidase_S8/S53_dom_sf"/>
</dbReference>
<evidence type="ECO:0000256" key="7">
    <source>
        <dbReference type="SAM" id="MobiDB-lite"/>
    </source>
</evidence>
<dbReference type="InterPro" id="IPR015500">
    <property type="entry name" value="Peptidase_S8_subtilisin-rel"/>
</dbReference>
<dbReference type="InterPro" id="IPR000209">
    <property type="entry name" value="Peptidase_S8/S53_dom"/>
</dbReference>
<dbReference type="InterPro" id="IPR050131">
    <property type="entry name" value="Peptidase_S8_subtilisin-like"/>
</dbReference>
<dbReference type="PROSITE" id="PS51257">
    <property type="entry name" value="PROKAR_LIPOPROTEIN"/>
    <property type="match status" value="1"/>
</dbReference>
<feature type="compositionally biased region" description="Pro residues" evidence="7">
    <location>
        <begin position="34"/>
        <end position="57"/>
    </location>
</feature>
<dbReference type="PROSITE" id="PS51208">
    <property type="entry name" value="AUTOTRANSPORTER"/>
    <property type="match status" value="1"/>
</dbReference>
<dbReference type="InterPro" id="IPR034061">
    <property type="entry name" value="Peptidases_S8_Autotransporter"/>
</dbReference>
<feature type="region of interest" description="Disordered" evidence="7">
    <location>
        <begin position="28"/>
        <end position="65"/>
    </location>
</feature>
<dbReference type="EMBL" id="JARXRO010000015">
    <property type="protein sequence ID" value="MDH5834219.1"/>
    <property type="molecule type" value="Genomic_DNA"/>
</dbReference>
<dbReference type="InterPro" id="IPR005546">
    <property type="entry name" value="Autotransporte_beta"/>
</dbReference>
<dbReference type="PROSITE" id="PS00138">
    <property type="entry name" value="SUBTILASE_SER"/>
    <property type="match status" value="1"/>
</dbReference>
<dbReference type="PANTHER" id="PTHR43806:SF11">
    <property type="entry name" value="CEREVISIN-RELATED"/>
    <property type="match status" value="1"/>
</dbReference>
<keyword evidence="10" id="KW-1185">Reference proteome</keyword>
<keyword evidence="2 6" id="KW-0645">Protease</keyword>
<comment type="caution">
    <text evidence="9">The sequence shown here is derived from an EMBL/GenBank/DDBJ whole genome shotgun (WGS) entry which is preliminary data.</text>
</comment>
<dbReference type="Pfam" id="PF00082">
    <property type="entry name" value="Peptidase_S8"/>
    <property type="match status" value="1"/>
</dbReference>
<evidence type="ECO:0000256" key="2">
    <source>
        <dbReference type="ARBA" id="ARBA00022670"/>
    </source>
</evidence>
<evidence type="ECO:0000256" key="3">
    <source>
        <dbReference type="ARBA" id="ARBA00022729"/>
    </source>
</evidence>
<dbReference type="PROSITE" id="PS51892">
    <property type="entry name" value="SUBTILASE"/>
    <property type="match status" value="1"/>
</dbReference>
<keyword evidence="3" id="KW-0732">Signal</keyword>
<gene>
    <name evidence="9" type="ORF">QFW81_09815</name>
</gene>
<evidence type="ECO:0000313" key="10">
    <source>
        <dbReference type="Proteomes" id="UP001156873"/>
    </source>
</evidence>
<dbReference type="InterPro" id="IPR013425">
    <property type="entry name" value="Autotrns_rpt"/>
</dbReference>
<dbReference type="NCBIfam" id="TIGR01414">
    <property type="entry name" value="autotrans_barl"/>
    <property type="match status" value="1"/>
</dbReference>
<reference evidence="9 10" key="1">
    <citation type="submission" date="2023-04" db="EMBL/GenBank/DDBJ databases">
        <title>Luteimonas sp. M1R5S59.</title>
        <authorList>
            <person name="Sun J.-Q."/>
        </authorList>
    </citation>
    <scope>NUCLEOTIDE SEQUENCE [LARGE SCALE GENOMIC DNA]</scope>
    <source>
        <strain evidence="9 10">M1R5S59</strain>
    </source>
</reference>
<dbReference type="InterPro" id="IPR006315">
    <property type="entry name" value="OM_autotransptr_brl_dom"/>
</dbReference>
<dbReference type="SUPFAM" id="SSF52743">
    <property type="entry name" value="Subtilisin-like"/>
    <property type="match status" value="1"/>
</dbReference>
<dbReference type="CDD" id="cd04848">
    <property type="entry name" value="Peptidases_S8_Autotransporter_serine_protease_like"/>
    <property type="match status" value="1"/>
</dbReference>